<accession>A0A284S1S5</accession>
<gene>
    <name evidence="1" type="ORF">ARMOST_18440</name>
</gene>
<reference evidence="2" key="1">
    <citation type="journal article" date="2017" name="Nat. Ecol. Evol.">
        <title>Genome expansion and lineage-specific genetic innovations in the forest pathogenic fungi Armillaria.</title>
        <authorList>
            <person name="Sipos G."/>
            <person name="Prasanna A.N."/>
            <person name="Walter M.C."/>
            <person name="O'Connor E."/>
            <person name="Balint B."/>
            <person name="Krizsan K."/>
            <person name="Kiss B."/>
            <person name="Hess J."/>
            <person name="Varga T."/>
            <person name="Slot J."/>
            <person name="Riley R."/>
            <person name="Boka B."/>
            <person name="Rigling D."/>
            <person name="Barry K."/>
            <person name="Lee J."/>
            <person name="Mihaltcheva S."/>
            <person name="LaButti K."/>
            <person name="Lipzen A."/>
            <person name="Waldron R."/>
            <person name="Moloney N.M."/>
            <person name="Sperisen C."/>
            <person name="Kredics L."/>
            <person name="Vagvoelgyi C."/>
            <person name="Patrignani A."/>
            <person name="Fitzpatrick D."/>
            <person name="Nagy I."/>
            <person name="Doyle S."/>
            <person name="Anderson J.B."/>
            <person name="Grigoriev I.V."/>
            <person name="Gueldener U."/>
            <person name="Muensterkoetter M."/>
            <person name="Nagy L.G."/>
        </authorList>
    </citation>
    <scope>NUCLEOTIDE SEQUENCE [LARGE SCALE GENOMIC DNA]</scope>
    <source>
        <strain evidence="2">C18/9</strain>
    </source>
</reference>
<proteinExistence type="predicted"/>
<evidence type="ECO:0000313" key="2">
    <source>
        <dbReference type="Proteomes" id="UP000219338"/>
    </source>
</evidence>
<dbReference type="OrthoDB" id="10557168at2759"/>
<sequence>MTLALTIPWRFGISFVVEASDEHQFESVTTLSIEGYSLFKRDRCLSRAFNEKSLIEPLRAADRRYTWL</sequence>
<evidence type="ECO:0000313" key="1">
    <source>
        <dbReference type="EMBL" id="SJL14963.1"/>
    </source>
</evidence>
<dbReference type="Proteomes" id="UP000219338">
    <property type="component" value="Unassembled WGS sequence"/>
</dbReference>
<dbReference type="AlphaFoldDB" id="A0A284S1S5"/>
<protein>
    <submittedName>
        <fullName evidence="1">Uncharacterized protein</fullName>
    </submittedName>
</protein>
<organism evidence="1 2">
    <name type="scientific">Armillaria ostoyae</name>
    <name type="common">Armillaria root rot fungus</name>
    <dbReference type="NCBI Taxonomy" id="47428"/>
    <lineage>
        <taxon>Eukaryota</taxon>
        <taxon>Fungi</taxon>
        <taxon>Dikarya</taxon>
        <taxon>Basidiomycota</taxon>
        <taxon>Agaricomycotina</taxon>
        <taxon>Agaricomycetes</taxon>
        <taxon>Agaricomycetidae</taxon>
        <taxon>Agaricales</taxon>
        <taxon>Marasmiineae</taxon>
        <taxon>Physalacriaceae</taxon>
        <taxon>Armillaria</taxon>
    </lineage>
</organism>
<name>A0A284S1S5_ARMOS</name>
<dbReference type="EMBL" id="FUEG01000026">
    <property type="protein sequence ID" value="SJL14963.1"/>
    <property type="molecule type" value="Genomic_DNA"/>
</dbReference>
<keyword evidence="2" id="KW-1185">Reference proteome</keyword>